<dbReference type="KEGG" id="rfr:Rfer_2774"/>
<dbReference type="STRING" id="338969.Rfer_2774"/>
<gene>
    <name evidence="1" type="ordered locus">Rfer_2774</name>
</gene>
<dbReference type="InterPro" id="IPR023393">
    <property type="entry name" value="START-like_dom_sf"/>
</dbReference>
<dbReference type="EMBL" id="CP000267">
    <property type="protein sequence ID" value="ABD70486.1"/>
    <property type="molecule type" value="Genomic_DNA"/>
</dbReference>
<dbReference type="SUPFAM" id="SSF55961">
    <property type="entry name" value="Bet v1-like"/>
    <property type="match status" value="1"/>
</dbReference>
<proteinExistence type="predicted"/>
<evidence type="ECO:0000313" key="1">
    <source>
        <dbReference type="EMBL" id="ABD70486.1"/>
    </source>
</evidence>
<evidence type="ECO:0000313" key="2">
    <source>
        <dbReference type="Proteomes" id="UP000008332"/>
    </source>
</evidence>
<dbReference type="RefSeq" id="WP_011465052.1">
    <property type="nucleotide sequence ID" value="NC_007908.1"/>
</dbReference>
<dbReference type="eggNOG" id="COG2867">
    <property type="taxonomic scope" value="Bacteria"/>
</dbReference>
<dbReference type="Proteomes" id="UP000008332">
    <property type="component" value="Chromosome"/>
</dbReference>
<protein>
    <recommendedName>
        <fullName evidence="3">SRPBCC family protein</fullName>
    </recommendedName>
</protein>
<organism evidence="1 2">
    <name type="scientific">Albidiferax ferrireducens (strain ATCC BAA-621 / DSM 15236 / T118)</name>
    <name type="common">Rhodoferax ferrireducens</name>
    <dbReference type="NCBI Taxonomy" id="338969"/>
    <lineage>
        <taxon>Bacteria</taxon>
        <taxon>Pseudomonadati</taxon>
        <taxon>Pseudomonadota</taxon>
        <taxon>Betaproteobacteria</taxon>
        <taxon>Burkholderiales</taxon>
        <taxon>Comamonadaceae</taxon>
        <taxon>Rhodoferax</taxon>
    </lineage>
</organism>
<dbReference type="OrthoDB" id="8903592at2"/>
<dbReference type="AlphaFoldDB" id="Q21UR7"/>
<dbReference type="CDD" id="cd07819">
    <property type="entry name" value="SRPBCC_2"/>
    <property type="match status" value="1"/>
</dbReference>
<name>Q21UR7_ALBFT</name>
<accession>Q21UR7</accession>
<reference evidence="2" key="1">
    <citation type="submission" date="2006-02" db="EMBL/GenBank/DDBJ databases">
        <title>Complete sequence of chromosome of Rhodoferax ferrireducens DSM 15236.</title>
        <authorList>
            <person name="Copeland A."/>
            <person name="Lucas S."/>
            <person name="Lapidus A."/>
            <person name="Barry K."/>
            <person name="Detter J.C."/>
            <person name="Glavina del Rio T."/>
            <person name="Hammon N."/>
            <person name="Israni S."/>
            <person name="Pitluck S."/>
            <person name="Brettin T."/>
            <person name="Bruce D."/>
            <person name="Han C."/>
            <person name="Tapia R."/>
            <person name="Gilna P."/>
            <person name="Kiss H."/>
            <person name="Schmutz J."/>
            <person name="Larimer F."/>
            <person name="Land M."/>
            <person name="Kyrpides N."/>
            <person name="Ivanova N."/>
            <person name="Richardson P."/>
        </authorList>
    </citation>
    <scope>NUCLEOTIDE SEQUENCE [LARGE SCALE GENOMIC DNA]</scope>
    <source>
        <strain evidence="2">ATCC BAA-621 / DSM 15236 / T118</strain>
    </source>
</reference>
<keyword evidence="2" id="KW-1185">Reference proteome</keyword>
<sequence length="156" mass="17374">MTINVNVDLGYEFEVKAGIKEVFDVLSDIPVAASHYPKVDKLVDLGKDTFRWEFEKIGIAQFHLQTIFACKYASNRAKGTINWTPVKGEGNGLIEGGWKLTDKKKSTKIVLSLTGELTLPVPGLLKMVITPLVKSEFEKMTDQWVANLSKRFGGEV</sequence>
<dbReference type="Gene3D" id="3.30.530.20">
    <property type="match status" value="1"/>
</dbReference>
<dbReference type="HOGENOM" id="CLU_144110_0_0_4"/>
<evidence type="ECO:0008006" key="3">
    <source>
        <dbReference type="Google" id="ProtNLM"/>
    </source>
</evidence>